<dbReference type="SUPFAM" id="SSF52540">
    <property type="entry name" value="P-loop containing nucleoside triphosphate hydrolases"/>
    <property type="match status" value="1"/>
</dbReference>
<dbReference type="InterPro" id="IPR027417">
    <property type="entry name" value="P-loop_NTPase"/>
</dbReference>
<name>A0ABW8X163_9CYAN</name>
<evidence type="ECO:0008006" key="4">
    <source>
        <dbReference type="Google" id="ProtNLM"/>
    </source>
</evidence>
<sequence length="678" mass="75309">MSNNIPKITTRETEHLRSFYPSLSYLEAGRVAEWLQERKDQLLEQAQSAEAEGDTARLLGLVAAGVGTVCYAINPFMLVGGMVGGAAWLWFVADHYNRTKEIAPLPWVRGNFLDAIARAGDFEYRQNYNANHLADTIKFLPRRDAQEYVFLYSDYFETVIDYLTSVEPGKRFYAYRWLLGCFEKFSGRSLPDKQSLDDHLENVAIDSRVKVDEVTAIQEAISTPKFVSLPKPPTQRLAFSKEQLTLEPAPEENKDVFSKSSTSQQQSSISTFASAPNFDSLLAMPLAMPLQQRAEVVTNALIKSGFKIDEVMSSQVVAIAGTQRGGKGTLAAILATLSLAYDPKLNVQYFTAGVDVYPVACNLHSALRYPNKSADVADENVARDLLLFLKGLEGSEPYSHKNLILVIDEAMRLLSLVEESDRVWAIQFLLSRFAKTGAVLIIVLHGSNLSSVVGAKNTNGLADTFKQSVSFIGCVAKPVDAGGLRKMNVASGEYFKANPDNFGTAIANGSLGAIPEWLKTSKHPGNGQPDPARTLLTFFPELVKPIDSDKPASDSDRNPSFPQLDTKEQLERLFKLETTEGEHTALAETFQPDSEMTKPAEINNVGNQPEHFTKRFTRFNFARNEAIEEINRLRNEMKMNQTNIIKTLWGAKPGDNDAYRNAVSEFRELMGDRDTNNQ</sequence>
<comment type="caution">
    <text evidence="2">The sequence shown here is derived from an EMBL/GenBank/DDBJ whole genome shotgun (WGS) entry which is preliminary data.</text>
</comment>
<evidence type="ECO:0000313" key="3">
    <source>
        <dbReference type="Proteomes" id="UP001628874"/>
    </source>
</evidence>
<feature type="compositionally biased region" description="Basic and acidic residues" evidence="1">
    <location>
        <begin position="545"/>
        <end position="557"/>
    </location>
</feature>
<organism evidence="2 3">
    <name type="scientific">Scytonema tolypothrichoides VB-61278_2</name>
    <dbReference type="NCBI Taxonomy" id="3232314"/>
    <lineage>
        <taxon>Bacteria</taxon>
        <taxon>Bacillati</taxon>
        <taxon>Cyanobacteriota</taxon>
        <taxon>Cyanophyceae</taxon>
        <taxon>Nostocales</taxon>
        <taxon>Scytonemataceae</taxon>
        <taxon>Scytonema</taxon>
    </lineage>
</organism>
<proteinExistence type="predicted"/>
<dbReference type="Proteomes" id="UP001628874">
    <property type="component" value="Unassembled WGS sequence"/>
</dbReference>
<reference evidence="2 3" key="1">
    <citation type="submission" date="2024-07" db="EMBL/GenBank/DDBJ databases">
        <authorList>
            <person name="Tripathy S."/>
        </authorList>
    </citation>
    <scope>NUCLEOTIDE SEQUENCE [LARGE SCALE GENOMIC DNA]</scope>
    <source>
        <strain evidence="2 3">VB-61278_2</strain>
    </source>
</reference>
<dbReference type="RefSeq" id="WP_050045375.1">
    <property type="nucleotide sequence ID" value="NZ_JBFQGM010000035.1"/>
</dbReference>
<keyword evidence="3" id="KW-1185">Reference proteome</keyword>
<gene>
    <name evidence="2" type="ORF">AB0759_41465</name>
</gene>
<accession>A0ABW8X163</accession>
<feature type="region of interest" description="Disordered" evidence="1">
    <location>
        <begin position="545"/>
        <end position="567"/>
    </location>
</feature>
<evidence type="ECO:0000256" key="1">
    <source>
        <dbReference type="SAM" id="MobiDB-lite"/>
    </source>
</evidence>
<evidence type="ECO:0000313" key="2">
    <source>
        <dbReference type="EMBL" id="MFL9467058.1"/>
    </source>
</evidence>
<protein>
    <recommendedName>
        <fullName evidence="4">AAA+ ATPase domain-containing protein</fullName>
    </recommendedName>
</protein>
<dbReference type="EMBL" id="JBFQGM010000035">
    <property type="protein sequence ID" value="MFL9467058.1"/>
    <property type="molecule type" value="Genomic_DNA"/>
</dbReference>